<evidence type="ECO:0000313" key="3">
    <source>
        <dbReference type="Proteomes" id="UP000269265"/>
    </source>
</evidence>
<gene>
    <name evidence="2" type="ORF">EIP75_11335</name>
</gene>
<evidence type="ECO:0000259" key="1">
    <source>
        <dbReference type="Pfam" id="PF20335"/>
    </source>
</evidence>
<name>A0A3R8T598_9BURK</name>
<protein>
    <recommendedName>
        <fullName evidence="1">DUF6630 domain-containing protein</fullName>
    </recommendedName>
</protein>
<reference evidence="2 3" key="1">
    <citation type="submission" date="2018-12" db="EMBL/GenBank/DDBJ databases">
        <title>The whole draft genome of Aquabacterium sp. SJQ9.</title>
        <authorList>
            <person name="Sun L."/>
            <person name="Gao X."/>
            <person name="Chen W."/>
            <person name="Huang K."/>
        </authorList>
    </citation>
    <scope>NUCLEOTIDE SEQUENCE [LARGE SCALE GENOMIC DNA]</scope>
    <source>
        <strain evidence="2 3">SJQ9</strain>
    </source>
</reference>
<dbReference type="Pfam" id="PF20335">
    <property type="entry name" value="DUF6630"/>
    <property type="match status" value="1"/>
</dbReference>
<dbReference type="AlphaFoldDB" id="A0A3R8T598"/>
<organism evidence="2 3">
    <name type="scientific">Aquabacterium soli</name>
    <dbReference type="NCBI Taxonomy" id="2493092"/>
    <lineage>
        <taxon>Bacteria</taxon>
        <taxon>Pseudomonadati</taxon>
        <taxon>Pseudomonadota</taxon>
        <taxon>Betaproteobacteria</taxon>
        <taxon>Burkholderiales</taxon>
        <taxon>Aquabacterium</taxon>
    </lineage>
</organism>
<dbReference type="RefSeq" id="WP_125243373.1">
    <property type="nucleotide sequence ID" value="NZ_RSED01000007.1"/>
</dbReference>
<dbReference type="Proteomes" id="UP000269265">
    <property type="component" value="Unassembled WGS sequence"/>
</dbReference>
<accession>A0A3R8T598</accession>
<feature type="domain" description="DUF6630" evidence="1">
    <location>
        <begin position="28"/>
        <end position="134"/>
    </location>
</feature>
<evidence type="ECO:0000313" key="2">
    <source>
        <dbReference type="EMBL" id="RRS04465.1"/>
    </source>
</evidence>
<dbReference type="EMBL" id="RSED01000007">
    <property type="protein sequence ID" value="RRS04465.1"/>
    <property type="molecule type" value="Genomic_DNA"/>
</dbReference>
<dbReference type="InterPro" id="IPR046582">
    <property type="entry name" value="DUF6630"/>
</dbReference>
<comment type="caution">
    <text evidence="2">The sequence shown here is derived from an EMBL/GenBank/DDBJ whole genome shotgun (WGS) entry which is preliminary data.</text>
</comment>
<keyword evidence="3" id="KW-1185">Reference proteome</keyword>
<sequence>MPRKPKLDLTELASVLLREAVDPPGSLHELLDAAIAQGSLSCIDWREETSGIINGTDRMLARLGNTVDWSFVDHLIDMDQGEVLRNNNVLCHLRDQLQQIGLRLALIDVGDDAYRFGVLAPSDFDRLNGMARKNVVTISDDFGADEFYAPARIHLAAVGFVQPTKTIDPAQQASKHRARCIKSLRKLLDDESTLDPAESADSLVPPYARWTLPSNGEETDPWLIAFKVGLQTSWIQRRASRRLLMGDAAMAGTLRDCWRLRLLERAFLERAYLASMTKFPNLAAATREVSFFDAQQYLELTVAAAALSCFGFEEEFQQCASFYPLFETRLRRLGSHRVELEHQLLALMRFLSTAQPTSADLDTLAETSPFEVLRGAWEKDGHFAQALAELADWHLAKCHVALTGYDDIHAPGYDFFPTWLLAIDRHRERALGTSSLPSHDLFDLARPYIDAKYDAPEGKLVREVRALYERTWNDSPNWIEAWKPYLTGDGA</sequence>
<proteinExistence type="predicted"/>